<gene>
    <name evidence="7" type="ORF">ACFQ2F_02345</name>
</gene>
<dbReference type="CDD" id="cd02440">
    <property type="entry name" value="AdoMet_MTases"/>
    <property type="match status" value="1"/>
</dbReference>
<dbReference type="SUPFAM" id="SSF53335">
    <property type="entry name" value="S-adenosyl-L-methionine-dependent methyltransferases"/>
    <property type="match status" value="1"/>
</dbReference>
<keyword evidence="8" id="KW-1185">Reference proteome</keyword>
<keyword evidence="2 4" id="KW-0808">Transferase</keyword>
<keyword evidence="5" id="KW-0732">Signal</keyword>
<evidence type="ECO:0000256" key="3">
    <source>
        <dbReference type="ARBA" id="ARBA00023115"/>
    </source>
</evidence>
<accession>A0ABW3J6T2</accession>
<evidence type="ECO:0000313" key="8">
    <source>
        <dbReference type="Proteomes" id="UP001597102"/>
    </source>
</evidence>
<feature type="active site" description="Proton acceptor" evidence="4">
    <location>
        <position position="168"/>
    </location>
</feature>
<reference evidence="8" key="1">
    <citation type="journal article" date="2019" name="Int. J. Syst. Evol. Microbiol.">
        <title>The Global Catalogue of Microorganisms (GCM) 10K type strain sequencing project: providing services to taxonomists for standard genome sequencing and annotation.</title>
        <authorList>
            <consortium name="The Broad Institute Genomics Platform"/>
            <consortium name="The Broad Institute Genome Sequencing Center for Infectious Disease"/>
            <person name="Wu L."/>
            <person name="Ma J."/>
        </authorList>
    </citation>
    <scope>NUCLEOTIDE SEQUENCE [LARGE SCALE GENOMIC DNA]</scope>
    <source>
        <strain evidence="8">CCUG 61697</strain>
    </source>
</reference>
<feature type="chain" id="PRO_5046047048" evidence="5">
    <location>
        <begin position="26"/>
        <end position="300"/>
    </location>
</feature>
<dbReference type="Proteomes" id="UP001597102">
    <property type="component" value="Unassembled WGS sequence"/>
</dbReference>
<sequence length="300" mass="33425">MLTVTAKLAAAAAFLLTALPTALQAADEPELIERRESKYTSIFVHSHGRYLSLSFGMNERLYVESKANPDDPLELPSAYAQYMTVGMAYPEKAESLLEIGLGGGTVVSYLHKTYSDLEIQGVELDPVVAEMAEKYFFLEQGPRLNVAIRDGRIFLLRAKEKYDAILIDAYQGPSIPFHLMTKEFFELTQRHLNPGGVLVQNLESNTQLYDAAAATIGSVYDNVDVYKAATNFIIVAYDGPRKSDEELQEHAARLQREADPHYPPSELLKNRQTLTEFDGQILTDDYAPVEALHSTERDAG</sequence>
<organism evidence="7 8">
    <name type="scientific">Methyloligella solikamskensis</name>
    <dbReference type="NCBI Taxonomy" id="1177756"/>
    <lineage>
        <taxon>Bacteria</taxon>
        <taxon>Pseudomonadati</taxon>
        <taxon>Pseudomonadota</taxon>
        <taxon>Alphaproteobacteria</taxon>
        <taxon>Hyphomicrobiales</taxon>
        <taxon>Hyphomicrobiaceae</taxon>
        <taxon>Methyloligella</taxon>
    </lineage>
</organism>
<comment type="caution">
    <text evidence="7">The sequence shown here is derived from an EMBL/GenBank/DDBJ whole genome shotgun (WGS) entry which is preliminary data.</text>
</comment>
<dbReference type="NCBIfam" id="NF037959">
    <property type="entry name" value="MFS_SpdSyn"/>
    <property type="match status" value="1"/>
</dbReference>
<keyword evidence="3 4" id="KW-0620">Polyamine biosynthesis</keyword>
<evidence type="ECO:0000256" key="2">
    <source>
        <dbReference type="ARBA" id="ARBA00022679"/>
    </source>
</evidence>
<evidence type="ECO:0000259" key="6">
    <source>
        <dbReference type="PROSITE" id="PS51006"/>
    </source>
</evidence>
<comment type="similarity">
    <text evidence="1">Belongs to the spermidine/spermine synthase family.</text>
</comment>
<dbReference type="EMBL" id="JBHTJO010000001">
    <property type="protein sequence ID" value="MFD0985933.1"/>
    <property type="molecule type" value="Genomic_DNA"/>
</dbReference>
<name>A0ABW3J6T2_9HYPH</name>
<proteinExistence type="inferred from homology"/>
<dbReference type="InterPro" id="IPR029063">
    <property type="entry name" value="SAM-dependent_MTases_sf"/>
</dbReference>
<evidence type="ECO:0000256" key="4">
    <source>
        <dbReference type="PROSITE-ProRule" id="PRU00354"/>
    </source>
</evidence>
<evidence type="ECO:0000313" key="7">
    <source>
        <dbReference type="EMBL" id="MFD0985933.1"/>
    </source>
</evidence>
<dbReference type="Gene3D" id="3.40.50.150">
    <property type="entry name" value="Vaccinia Virus protein VP39"/>
    <property type="match status" value="1"/>
</dbReference>
<dbReference type="PANTHER" id="PTHR43317:SF1">
    <property type="entry name" value="THERMOSPERMINE SYNTHASE ACAULIS5"/>
    <property type="match status" value="1"/>
</dbReference>
<dbReference type="Pfam" id="PF01564">
    <property type="entry name" value="Spermine_synth"/>
    <property type="match status" value="1"/>
</dbReference>
<evidence type="ECO:0000256" key="1">
    <source>
        <dbReference type="ARBA" id="ARBA00007867"/>
    </source>
</evidence>
<feature type="domain" description="PABS" evidence="6">
    <location>
        <begin position="13"/>
        <end position="245"/>
    </location>
</feature>
<protein>
    <submittedName>
        <fullName evidence="7">Spermidine synthase</fullName>
    </submittedName>
</protein>
<evidence type="ECO:0000256" key="5">
    <source>
        <dbReference type="SAM" id="SignalP"/>
    </source>
</evidence>
<feature type="signal peptide" evidence="5">
    <location>
        <begin position="1"/>
        <end position="25"/>
    </location>
</feature>
<dbReference type="RefSeq" id="WP_379085134.1">
    <property type="nucleotide sequence ID" value="NZ_JBHTJO010000001.1"/>
</dbReference>
<dbReference type="PANTHER" id="PTHR43317">
    <property type="entry name" value="THERMOSPERMINE SYNTHASE ACAULIS5"/>
    <property type="match status" value="1"/>
</dbReference>
<dbReference type="PROSITE" id="PS51006">
    <property type="entry name" value="PABS_2"/>
    <property type="match status" value="1"/>
</dbReference>
<dbReference type="InterPro" id="IPR030374">
    <property type="entry name" value="PABS"/>
</dbReference>